<keyword evidence="2" id="KW-1185">Reference proteome</keyword>
<gene>
    <name evidence="1" type="ORF">B4U80_14267</name>
</gene>
<evidence type="ECO:0000313" key="2">
    <source>
        <dbReference type="Proteomes" id="UP000288716"/>
    </source>
</evidence>
<reference evidence="1 2" key="1">
    <citation type="journal article" date="2018" name="Gigascience">
        <title>Genomes of trombidid mites reveal novel predicted allergens and laterally-transferred genes associated with secondary metabolism.</title>
        <authorList>
            <person name="Dong X."/>
            <person name="Chaisiri K."/>
            <person name="Xia D."/>
            <person name="Armstrong S.D."/>
            <person name="Fang Y."/>
            <person name="Donnelly M.J."/>
            <person name="Kadowaki T."/>
            <person name="McGarry J.W."/>
            <person name="Darby A.C."/>
            <person name="Makepeace B.L."/>
        </authorList>
    </citation>
    <scope>NUCLEOTIDE SEQUENCE [LARGE SCALE GENOMIC DNA]</scope>
    <source>
        <strain evidence="1">UoL-UT</strain>
    </source>
</reference>
<organism evidence="1 2">
    <name type="scientific">Leptotrombidium deliense</name>
    <dbReference type="NCBI Taxonomy" id="299467"/>
    <lineage>
        <taxon>Eukaryota</taxon>
        <taxon>Metazoa</taxon>
        <taxon>Ecdysozoa</taxon>
        <taxon>Arthropoda</taxon>
        <taxon>Chelicerata</taxon>
        <taxon>Arachnida</taxon>
        <taxon>Acari</taxon>
        <taxon>Acariformes</taxon>
        <taxon>Trombidiformes</taxon>
        <taxon>Prostigmata</taxon>
        <taxon>Anystina</taxon>
        <taxon>Parasitengona</taxon>
        <taxon>Trombiculoidea</taxon>
        <taxon>Trombiculidae</taxon>
        <taxon>Leptotrombidium</taxon>
    </lineage>
</organism>
<sequence length="283" mass="33471">MTEEVVIPVLKCPYDLYAIDEENDAIEKSIQWGKDIGILKKHSNFDKTSNACYYMRRYEFPTEKYLFLCKIILFLFTLDDISDTLSNNVEVEKMIEIFDLLKNMFLNKNALPDKSADDNAQMNALREISQDVQKFYDIPSFRWELYEYELYRLYTVGSELAMELSKPLMNVAVEGIVAHLQCFYFAYESCMKITYLINDLAGLSKELRENSSCNYVICLRKEKKTWQEAINETAELLRNELKAFELCMKLFPYECIENKQEVDALCNYWRDCIQLTFRHSYES</sequence>
<dbReference type="SUPFAM" id="SSF48576">
    <property type="entry name" value="Terpenoid synthases"/>
    <property type="match status" value="1"/>
</dbReference>
<dbReference type="InterPro" id="IPR008949">
    <property type="entry name" value="Isoprenoid_synthase_dom_sf"/>
</dbReference>
<dbReference type="VEuPathDB" id="VectorBase:LDEU011578"/>
<name>A0A443RYL5_9ACAR</name>
<dbReference type="EMBL" id="NCKV01017385">
    <property type="protein sequence ID" value="RWS20462.1"/>
    <property type="molecule type" value="Genomic_DNA"/>
</dbReference>
<dbReference type="OrthoDB" id="2861623at2759"/>
<comment type="caution">
    <text evidence="1">The sequence shown here is derived from an EMBL/GenBank/DDBJ whole genome shotgun (WGS) entry which is preliminary data.</text>
</comment>
<dbReference type="Gene3D" id="1.10.600.10">
    <property type="entry name" value="Farnesyl Diphosphate Synthase"/>
    <property type="match status" value="2"/>
</dbReference>
<accession>A0A443RYL5</accession>
<dbReference type="Pfam" id="PF19086">
    <property type="entry name" value="Terpene_syn_C_2"/>
    <property type="match status" value="1"/>
</dbReference>
<dbReference type="Proteomes" id="UP000288716">
    <property type="component" value="Unassembled WGS sequence"/>
</dbReference>
<proteinExistence type="predicted"/>
<dbReference type="AlphaFoldDB" id="A0A443RYL5"/>
<protein>
    <submittedName>
        <fullName evidence="1">Uncharacterized protein</fullName>
    </submittedName>
</protein>
<evidence type="ECO:0000313" key="1">
    <source>
        <dbReference type="EMBL" id="RWS20462.1"/>
    </source>
</evidence>